<protein>
    <submittedName>
        <fullName evidence="1">Pentapeptide repeat-containing protein</fullName>
    </submittedName>
</protein>
<dbReference type="SUPFAM" id="SSF141571">
    <property type="entry name" value="Pentapeptide repeat-like"/>
    <property type="match status" value="1"/>
</dbReference>
<reference evidence="1 2" key="1">
    <citation type="submission" date="2024-10" db="EMBL/GenBank/DDBJ databases">
        <title>The Natural Products Discovery Center: Release of the First 8490 Sequenced Strains for Exploring Actinobacteria Biosynthetic Diversity.</title>
        <authorList>
            <person name="Kalkreuter E."/>
            <person name="Kautsar S.A."/>
            <person name="Yang D."/>
            <person name="Bader C.D."/>
            <person name="Teijaro C.N."/>
            <person name="Fluegel L."/>
            <person name="Davis C.M."/>
            <person name="Simpson J.R."/>
            <person name="Lauterbach L."/>
            <person name="Steele A.D."/>
            <person name="Gui C."/>
            <person name="Meng S."/>
            <person name="Li G."/>
            <person name="Viehrig K."/>
            <person name="Ye F."/>
            <person name="Su P."/>
            <person name="Kiefer A.F."/>
            <person name="Nichols A."/>
            <person name="Cepeda A.J."/>
            <person name="Yan W."/>
            <person name="Fan B."/>
            <person name="Jiang Y."/>
            <person name="Adhikari A."/>
            <person name="Zheng C.-J."/>
            <person name="Schuster L."/>
            <person name="Cowan T.M."/>
            <person name="Smanski M.J."/>
            <person name="Chevrette M.G."/>
            <person name="De Carvalho L.P.S."/>
            <person name="Shen B."/>
        </authorList>
    </citation>
    <scope>NUCLEOTIDE SEQUENCE [LARGE SCALE GENOMIC DNA]</scope>
    <source>
        <strain evidence="1 2">NPDC002173</strain>
    </source>
</reference>
<dbReference type="PANTHER" id="PTHR14136">
    <property type="entry name" value="BTB_POZ DOMAIN-CONTAINING PROTEIN KCTD9"/>
    <property type="match status" value="1"/>
</dbReference>
<dbReference type="InterPro" id="IPR051082">
    <property type="entry name" value="Pentapeptide-BTB/POZ_domain"/>
</dbReference>
<gene>
    <name evidence="1" type="ORF">ACFYXI_07975</name>
</gene>
<dbReference type="Proteomes" id="UP001602013">
    <property type="component" value="Unassembled WGS sequence"/>
</dbReference>
<dbReference type="Pfam" id="PF13599">
    <property type="entry name" value="Pentapeptide_4"/>
    <property type="match status" value="1"/>
</dbReference>
<comment type="caution">
    <text evidence="1">The sequence shown here is derived from an EMBL/GenBank/DDBJ whole genome shotgun (WGS) entry which is preliminary data.</text>
</comment>
<accession>A0ABW6SNU5</accession>
<organism evidence="1 2">
    <name type="scientific">Microtetraspora malaysiensis</name>
    <dbReference type="NCBI Taxonomy" id="161358"/>
    <lineage>
        <taxon>Bacteria</taxon>
        <taxon>Bacillati</taxon>
        <taxon>Actinomycetota</taxon>
        <taxon>Actinomycetes</taxon>
        <taxon>Streptosporangiales</taxon>
        <taxon>Streptosporangiaceae</taxon>
        <taxon>Microtetraspora</taxon>
    </lineage>
</organism>
<proteinExistence type="predicted"/>
<name>A0ABW6SNU5_9ACTN</name>
<dbReference type="RefSeq" id="WP_387409535.1">
    <property type="nucleotide sequence ID" value="NZ_JBIASD010000004.1"/>
</dbReference>
<evidence type="ECO:0000313" key="2">
    <source>
        <dbReference type="Proteomes" id="UP001602013"/>
    </source>
</evidence>
<dbReference type="Gene3D" id="2.160.20.80">
    <property type="entry name" value="E3 ubiquitin-protein ligase SopA"/>
    <property type="match status" value="1"/>
</dbReference>
<dbReference type="PANTHER" id="PTHR14136:SF17">
    <property type="entry name" value="BTB_POZ DOMAIN-CONTAINING PROTEIN KCTD9"/>
    <property type="match status" value="1"/>
</dbReference>
<keyword evidence="2" id="KW-1185">Reference proteome</keyword>
<dbReference type="EMBL" id="JBIASD010000004">
    <property type="protein sequence ID" value="MFF3665518.1"/>
    <property type="molecule type" value="Genomic_DNA"/>
</dbReference>
<dbReference type="InterPro" id="IPR001646">
    <property type="entry name" value="5peptide_repeat"/>
</dbReference>
<sequence>MDTRTLRATRVTLPDLHEDDLDEVDSLDRDNVREFAYSDAHHRELWLARTHLMNGRITSLTTQRARWDDLHLHSVAFSNCDLSGLKWTGSTLSRVTFTDCKLMGAILEDLTLKDVLFERCRLDYATLTRLRTTGPVIVSSSSLREATITTCDMTRATLNECDLHLTTIEGGTWARCDLRGNDLADIQGVASLKNVTLDRSQLPALADAFATALGVVFGEDLDES</sequence>
<evidence type="ECO:0000313" key="1">
    <source>
        <dbReference type="EMBL" id="MFF3665518.1"/>
    </source>
</evidence>